<evidence type="ECO:0000313" key="1">
    <source>
        <dbReference type="EMBL" id="BBP45467.1"/>
    </source>
</evidence>
<dbReference type="EMBL" id="AP021889">
    <property type="protein sequence ID" value="BBP45467.1"/>
    <property type="molecule type" value="Genomic_DNA"/>
</dbReference>
<dbReference type="KEGG" id="tse:THMIRHAS_08400"/>
<gene>
    <name evidence="1" type="ORF">THMIRHAS_08400</name>
</gene>
<evidence type="ECO:0008006" key="3">
    <source>
        <dbReference type="Google" id="ProtNLM"/>
    </source>
</evidence>
<dbReference type="RefSeq" id="WP_173271210.1">
    <property type="nucleotide sequence ID" value="NZ_AP021889.1"/>
</dbReference>
<reference evidence="2" key="1">
    <citation type="submission" date="2019-11" db="EMBL/GenBank/DDBJ databases">
        <title>Isolation and characterization of two novel species in the genus Thiomicrorhabdus.</title>
        <authorList>
            <person name="Mochizuki J."/>
            <person name="Kojima H."/>
            <person name="Fukui M."/>
        </authorList>
    </citation>
    <scope>NUCLEOTIDE SEQUENCE [LARGE SCALE GENOMIC DNA]</scope>
    <source>
        <strain evidence="2">aks77</strain>
    </source>
</reference>
<proteinExistence type="predicted"/>
<protein>
    <recommendedName>
        <fullName evidence="3">PilZ domain-containing protein</fullName>
    </recommendedName>
</protein>
<name>A0A6F8PTW0_9GAMM</name>
<dbReference type="AlphaFoldDB" id="A0A6F8PTW0"/>
<evidence type="ECO:0000313" key="2">
    <source>
        <dbReference type="Proteomes" id="UP000501726"/>
    </source>
</evidence>
<dbReference type="Proteomes" id="UP000501726">
    <property type="component" value="Chromosome"/>
</dbReference>
<organism evidence="1 2">
    <name type="scientific">Thiosulfatimonas sediminis</name>
    <dbReference type="NCBI Taxonomy" id="2675054"/>
    <lineage>
        <taxon>Bacteria</taxon>
        <taxon>Pseudomonadati</taxon>
        <taxon>Pseudomonadota</taxon>
        <taxon>Gammaproteobacteria</taxon>
        <taxon>Thiotrichales</taxon>
        <taxon>Piscirickettsiaceae</taxon>
        <taxon>Thiosulfatimonas</taxon>
    </lineage>
</organism>
<sequence>MESRVNRIAVHLKGVLEKRKITGAAVLKDVSVDGSGLSLLSNAVLLKGDHIVFELSERQEGTVHCVVRIVHQSKWQGENYYGCMIVYKNKAFDEMLTRLNQSHTRQGNSRFGFLSSVGKASPSVKTTEAVSENNDDWGYLVGKDHLAQQ</sequence>
<keyword evidence="2" id="KW-1185">Reference proteome</keyword>
<accession>A0A6F8PTW0</accession>